<proteinExistence type="predicted"/>
<evidence type="ECO:0000313" key="3">
    <source>
        <dbReference type="EMBL" id="KAJ8353190.1"/>
    </source>
</evidence>
<feature type="coiled-coil region" evidence="1">
    <location>
        <begin position="216"/>
        <end position="389"/>
    </location>
</feature>
<gene>
    <name evidence="3" type="ORF">SKAU_G00207570</name>
</gene>
<feature type="region of interest" description="Disordered" evidence="2">
    <location>
        <begin position="435"/>
        <end position="471"/>
    </location>
</feature>
<keyword evidence="4" id="KW-1185">Reference proteome</keyword>
<accession>A0A9Q1ISK5</accession>
<feature type="compositionally biased region" description="Basic and acidic residues" evidence="2">
    <location>
        <begin position="1"/>
        <end position="15"/>
    </location>
</feature>
<reference evidence="3" key="1">
    <citation type="journal article" date="2023" name="Science">
        <title>Genome structures resolve the early diversification of teleost fishes.</title>
        <authorList>
            <person name="Parey E."/>
            <person name="Louis A."/>
            <person name="Montfort J."/>
            <person name="Bouchez O."/>
            <person name="Roques C."/>
            <person name="Iampietro C."/>
            <person name="Lluch J."/>
            <person name="Castinel A."/>
            <person name="Donnadieu C."/>
            <person name="Desvignes T."/>
            <person name="Floi Bucao C."/>
            <person name="Jouanno E."/>
            <person name="Wen M."/>
            <person name="Mejri S."/>
            <person name="Dirks R."/>
            <person name="Jansen H."/>
            <person name="Henkel C."/>
            <person name="Chen W.J."/>
            <person name="Zahm M."/>
            <person name="Cabau C."/>
            <person name="Klopp C."/>
            <person name="Thompson A.W."/>
            <person name="Robinson-Rechavi M."/>
            <person name="Braasch I."/>
            <person name="Lecointre G."/>
            <person name="Bobe J."/>
            <person name="Postlethwait J.H."/>
            <person name="Berthelot C."/>
            <person name="Roest Crollius H."/>
            <person name="Guiguen Y."/>
        </authorList>
    </citation>
    <scope>NUCLEOTIDE SEQUENCE</scope>
    <source>
        <strain evidence="3">WJC10195</strain>
    </source>
</reference>
<dbReference type="AlphaFoldDB" id="A0A9Q1ISK5"/>
<evidence type="ECO:0000256" key="1">
    <source>
        <dbReference type="SAM" id="Coils"/>
    </source>
</evidence>
<organism evidence="3 4">
    <name type="scientific">Synaphobranchus kaupii</name>
    <name type="common">Kaup's arrowtooth eel</name>
    <dbReference type="NCBI Taxonomy" id="118154"/>
    <lineage>
        <taxon>Eukaryota</taxon>
        <taxon>Metazoa</taxon>
        <taxon>Chordata</taxon>
        <taxon>Craniata</taxon>
        <taxon>Vertebrata</taxon>
        <taxon>Euteleostomi</taxon>
        <taxon>Actinopterygii</taxon>
        <taxon>Neopterygii</taxon>
        <taxon>Teleostei</taxon>
        <taxon>Anguilliformes</taxon>
        <taxon>Synaphobranchidae</taxon>
        <taxon>Synaphobranchus</taxon>
    </lineage>
</organism>
<name>A0A9Q1ISK5_SYNKA</name>
<dbReference type="Proteomes" id="UP001152622">
    <property type="component" value="Chromosome 7"/>
</dbReference>
<protein>
    <recommendedName>
        <fullName evidence="5">Coiled-coil domain containing 170</fullName>
    </recommendedName>
</protein>
<keyword evidence="1" id="KW-0175">Coiled coil</keyword>
<dbReference type="OrthoDB" id="5832575at2759"/>
<dbReference type="PANTHER" id="PTHR18863">
    <property type="entry name" value="TSEC-2-RELATED"/>
    <property type="match status" value="1"/>
</dbReference>
<evidence type="ECO:0000313" key="4">
    <source>
        <dbReference type="Proteomes" id="UP001152622"/>
    </source>
</evidence>
<evidence type="ECO:0000256" key="2">
    <source>
        <dbReference type="SAM" id="MobiDB-lite"/>
    </source>
</evidence>
<evidence type="ECO:0008006" key="5">
    <source>
        <dbReference type="Google" id="ProtNLM"/>
    </source>
</evidence>
<sequence>MNEEKENQSLQDRLHTSQQGLAATKQELDRLERHSLELDSHLLDTQIKAQGLQTRERAFREEVAMLLGGQHATEPPTEEDLQEQLKEMCNREKSSKVTLLDIQAKTSQMSEKLAEQEQLHQGALQRAQLAEQHGLELGGMLRGLEAELLSGEVLQDGLRHNRQHYECFLEQLSEKMKLGRVTPDLGYDMRLEAILSRAEQLVKQEGAALVESRTLAHTLQRKLKAQKERLESKELHTDLLRRKVAQLEEEKRARSDLAVERDDAHLATRTLQKKTERLQKELDSLRHSNMELKAQLADTHGLKIKFMEQTQTITEQSKNLGELEKGKERAEKRLTAAKTEFQTKVHRAIVDQHQAQVLLESHSSELRTLRQTVAELSKTERQLANFRKVVSELLGLDVCTLAVPDYEIIKHLECLLHPYHHYYPHHHSSDAPCVYPPQQHHQEDLTAGSATVENDPITGLKALPSPSEASL</sequence>
<feature type="region of interest" description="Disordered" evidence="2">
    <location>
        <begin position="1"/>
        <end position="25"/>
    </location>
</feature>
<comment type="caution">
    <text evidence="3">The sequence shown here is derived from an EMBL/GenBank/DDBJ whole genome shotgun (WGS) entry which is preliminary data.</text>
</comment>
<dbReference type="InterPro" id="IPR039139">
    <property type="entry name" value="CCDC170-like"/>
</dbReference>
<dbReference type="EMBL" id="JAINUF010000007">
    <property type="protein sequence ID" value="KAJ8353190.1"/>
    <property type="molecule type" value="Genomic_DNA"/>
</dbReference>
<dbReference type="PANTHER" id="PTHR18863:SF4">
    <property type="entry name" value="COILED-COIL DOMAIN-CONTAINING PROTEIN 170"/>
    <property type="match status" value="1"/>
</dbReference>